<reference evidence="2" key="1">
    <citation type="submission" date="2013-09" db="EMBL/GenBank/DDBJ databases">
        <title>The Genome Sequence of Anopheles maculatus species B.</title>
        <authorList>
            <consortium name="The Broad Institute Genomics Platform"/>
            <person name="Neafsey D.E."/>
            <person name="Besansky N."/>
            <person name="Howell P."/>
            <person name="Walton C."/>
            <person name="Young S.K."/>
            <person name="Zeng Q."/>
            <person name="Gargeya S."/>
            <person name="Fitzgerald M."/>
            <person name="Haas B."/>
            <person name="Abouelleil A."/>
            <person name="Allen A.W."/>
            <person name="Alvarado L."/>
            <person name="Arachchi H.M."/>
            <person name="Berlin A.M."/>
            <person name="Chapman S.B."/>
            <person name="Gainer-Dewar J."/>
            <person name="Goldberg J."/>
            <person name="Griggs A."/>
            <person name="Gujja S."/>
            <person name="Hansen M."/>
            <person name="Howarth C."/>
            <person name="Imamovic A."/>
            <person name="Ireland A."/>
            <person name="Larimer J."/>
            <person name="McCowan C."/>
            <person name="Murphy C."/>
            <person name="Pearson M."/>
            <person name="Poon T.W."/>
            <person name="Priest M."/>
            <person name="Roberts A."/>
            <person name="Saif S."/>
            <person name="Shea T."/>
            <person name="Sisk P."/>
            <person name="Sykes S."/>
            <person name="Wortman J."/>
            <person name="Nusbaum C."/>
            <person name="Birren B."/>
        </authorList>
    </citation>
    <scope>NUCLEOTIDE SEQUENCE [LARGE SCALE GENOMIC DNA]</scope>
    <source>
        <strain evidence="2">maculatus3</strain>
    </source>
</reference>
<sequence>MPPFCSEKCVTVTVSVVSDGAGRAAMPFVNGSVGDSTVLIWVAPAPPPELVVTVVTGSPGRKQLLLPTLPVGEVATRVGAFGEAIMVVIVVWLLPPVGMVVVPVRFNVSLSPPCSAPPGF</sequence>
<dbReference type="EnsemblMetazoa" id="AMAM016288-RA">
    <property type="protein sequence ID" value="AMAM016288-PA"/>
    <property type="gene ID" value="AMAM016288"/>
</dbReference>
<dbReference type="VEuPathDB" id="VectorBase:AMAM016288"/>
<proteinExistence type="predicted"/>
<protein>
    <submittedName>
        <fullName evidence="1">Uncharacterized protein</fullName>
    </submittedName>
</protein>
<name>A0A182SZ04_9DIPT</name>
<reference evidence="1" key="2">
    <citation type="submission" date="2020-05" db="UniProtKB">
        <authorList>
            <consortium name="EnsemblMetazoa"/>
        </authorList>
    </citation>
    <scope>IDENTIFICATION</scope>
    <source>
        <strain evidence="1">maculatus3</strain>
    </source>
</reference>
<dbReference type="Proteomes" id="UP000075901">
    <property type="component" value="Unassembled WGS sequence"/>
</dbReference>
<organism evidence="1 2">
    <name type="scientific">Anopheles maculatus</name>
    <dbReference type="NCBI Taxonomy" id="74869"/>
    <lineage>
        <taxon>Eukaryota</taxon>
        <taxon>Metazoa</taxon>
        <taxon>Ecdysozoa</taxon>
        <taxon>Arthropoda</taxon>
        <taxon>Hexapoda</taxon>
        <taxon>Insecta</taxon>
        <taxon>Pterygota</taxon>
        <taxon>Neoptera</taxon>
        <taxon>Endopterygota</taxon>
        <taxon>Diptera</taxon>
        <taxon>Nematocera</taxon>
        <taxon>Culicoidea</taxon>
        <taxon>Culicidae</taxon>
        <taxon>Anophelinae</taxon>
        <taxon>Anopheles</taxon>
        <taxon>Anopheles maculatus group</taxon>
    </lineage>
</organism>
<dbReference type="AlphaFoldDB" id="A0A182SZ04"/>
<keyword evidence="2" id="KW-1185">Reference proteome</keyword>
<evidence type="ECO:0000313" key="2">
    <source>
        <dbReference type="Proteomes" id="UP000075901"/>
    </source>
</evidence>
<accession>A0A182SZ04</accession>
<evidence type="ECO:0000313" key="1">
    <source>
        <dbReference type="EnsemblMetazoa" id="AMAM016288-PA"/>
    </source>
</evidence>